<keyword evidence="2" id="KW-1185">Reference proteome</keyword>
<proteinExistence type="predicted"/>
<dbReference type="AlphaFoldDB" id="A0A314Y637"/>
<dbReference type="EMBL" id="PJQY01001625">
    <property type="protein sequence ID" value="PQQ00970.1"/>
    <property type="molecule type" value="Genomic_DNA"/>
</dbReference>
<name>A0A314Y637_PRUYE</name>
<dbReference type="Proteomes" id="UP000250321">
    <property type="component" value="Unassembled WGS sequence"/>
</dbReference>
<reference evidence="1 2" key="1">
    <citation type="submission" date="2018-02" db="EMBL/GenBank/DDBJ databases">
        <title>Draft genome of wild Prunus yedoensis var. nudiflora.</title>
        <authorList>
            <person name="Baek S."/>
            <person name="Kim J.-H."/>
            <person name="Choi K."/>
            <person name="Kim G.-B."/>
            <person name="Cho A."/>
            <person name="Jang H."/>
            <person name="Shin C.-H."/>
            <person name="Yu H.-J."/>
            <person name="Mun J.-H."/>
        </authorList>
    </citation>
    <scope>NUCLEOTIDE SEQUENCE [LARGE SCALE GENOMIC DNA]</scope>
    <source>
        <strain evidence="2">cv. Jeju island</strain>
        <tissue evidence="1">Leaf</tissue>
    </source>
</reference>
<accession>A0A314Y637</accession>
<sequence>MPDLNIPAPSTPMVEGRSSSVVETAQHPFCLGDGASPTNFLQRSFQTTLIPYRWVPVLLLILPCWPPQEYS</sequence>
<gene>
    <name evidence="1" type="ORF">Pyn_23107</name>
</gene>
<organism evidence="1 2">
    <name type="scientific">Prunus yedoensis var. nudiflora</name>
    <dbReference type="NCBI Taxonomy" id="2094558"/>
    <lineage>
        <taxon>Eukaryota</taxon>
        <taxon>Viridiplantae</taxon>
        <taxon>Streptophyta</taxon>
        <taxon>Embryophyta</taxon>
        <taxon>Tracheophyta</taxon>
        <taxon>Spermatophyta</taxon>
        <taxon>Magnoliopsida</taxon>
        <taxon>eudicotyledons</taxon>
        <taxon>Gunneridae</taxon>
        <taxon>Pentapetalae</taxon>
        <taxon>rosids</taxon>
        <taxon>fabids</taxon>
        <taxon>Rosales</taxon>
        <taxon>Rosaceae</taxon>
        <taxon>Amygdaloideae</taxon>
        <taxon>Amygdaleae</taxon>
        <taxon>Prunus</taxon>
    </lineage>
</organism>
<protein>
    <submittedName>
        <fullName evidence="1">Uncharacterized protein</fullName>
    </submittedName>
</protein>
<comment type="caution">
    <text evidence="1">The sequence shown here is derived from an EMBL/GenBank/DDBJ whole genome shotgun (WGS) entry which is preliminary data.</text>
</comment>
<evidence type="ECO:0000313" key="1">
    <source>
        <dbReference type="EMBL" id="PQQ00970.1"/>
    </source>
</evidence>
<evidence type="ECO:0000313" key="2">
    <source>
        <dbReference type="Proteomes" id="UP000250321"/>
    </source>
</evidence>